<evidence type="ECO:0000256" key="5">
    <source>
        <dbReference type="ARBA" id="ARBA00023136"/>
    </source>
</evidence>
<dbReference type="PANTHER" id="PTHR35347:SF1">
    <property type="entry name" value="COILED-COIL DOMAIN-CONTAINING PROTEIN 175"/>
    <property type="match status" value="1"/>
</dbReference>
<dbReference type="Gene3D" id="1.20.5.2480">
    <property type="match status" value="1"/>
</dbReference>
<protein>
    <recommendedName>
        <fullName evidence="6">Reticulon</fullName>
    </recommendedName>
</protein>
<proteinExistence type="predicted"/>
<dbReference type="EMBL" id="JAATJU010016900">
    <property type="protein sequence ID" value="KAH0517171.1"/>
    <property type="molecule type" value="Genomic_DNA"/>
</dbReference>
<evidence type="ECO:0000313" key="11">
    <source>
        <dbReference type="Proteomes" id="UP000710432"/>
    </source>
</evidence>
<gene>
    <name evidence="10" type="ORF">LTLLF_121785</name>
</gene>
<evidence type="ECO:0000256" key="1">
    <source>
        <dbReference type="ARBA" id="ARBA00004477"/>
    </source>
</evidence>
<feature type="transmembrane region" description="Helical" evidence="6">
    <location>
        <begin position="553"/>
        <end position="577"/>
    </location>
</feature>
<dbReference type="InterPro" id="IPR038834">
    <property type="entry name" value="CCDC175"/>
</dbReference>
<dbReference type="Pfam" id="PF02453">
    <property type="entry name" value="Reticulon"/>
    <property type="match status" value="1"/>
</dbReference>
<feature type="region of interest" description="Disordered" evidence="8">
    <location>
        <begin position="229"/>
        <end position="523"/>
    </location>
</feature>
<feature type="coiled-coil region" evidence="7">
    <location>
        <begin position="869"/>
        <end position="896"/>
    </location>
</feature>
<keyword evidence="7" id="KW-0175">Coiled coil</keyword>
<keyword evidence="5 6" id="KW-0472">Membrane</keyword>
<comment type="caution">
    <text evidence="10">The sequence shown here is derived from an EMBL/GenBank/DDBJ whole genome shotgun (WGS) entry which is preliminary data.</text>
</comment>
<keyword evidence="3 6" id="KW-0256">Endoplasmic reticulum</keyword>
<feature type="coiled-coil region" evidence="7">
    <location>
        <begin position="1214"/>
        <end position="1274"/>
    </location>
</feature>
<keyword evidence="4 6" id="KW-1133">Transmembrane helix</keyword>
<evidence type="ECO:0000256" key="4">
    <source>
        <dbReference type="ARBA" id="ARBA00022989"/>
    </source>
</evidence>
<reference evidence="10" key="1">
    <citation type="submission" date="2020-03" db="EMBL/GenBank/DDBJ databases">
        <title>Studies in the Genomics of Life Span.</title>
        <authorList>
            <person name="Glass D."/>
        </authorList>
    </citation>
    <scope>NUCLEOTIDE SEQUENCE</scope>
    <source>
        <strain evidence="10">LTLLF</strain>
        <tissue evidence="10">Muscle</tissue>
    </source>
</reference>
<feature type="region of interest" description="Disordered" evidence="8">
    <location>
        <begin position="80"/>
        <end position="102"/>
    </location>
</feature>
<evidence type="ECO:0000256" key="2">
    <source>
        <dbReference type="ARBA" id="ARBA00022692"/>
    </source>
</evidence>
<comment type="subcellular location">
    <subcellularLocation>
        <location evidence="1 6">Endoplasmic reticulum membrane</location>
        <topology evidence="1 6">Multi-pass membrane protein</topology>
    </subcellularLocation>
</comment>
<feature type="coiled-coil region" evidence="7">
    <location>
        <begin position="1027"/>
        <end position="1114"/>
    </location>
</feature>
<sequence length="1569" mass="177582">MAATTYCDILLLRATARPPMRHQCVGVAAVPDALDHSSSSALKDGEGACYTSLISDIRYPAREDPAYFTGILQKENGHITTSESPEELGTPGPSLSEVPGVESHGLLSSDSGIEMTPAESTEVDKTLADPLDQMKAEAYKYIDITRPQETKGQEQPHLGLEDKDLDLKDKSTEISAKPEGVSPLGQPVPVEGKIITDHLFEESPYIDDLSDEQHRVPLVSAPVKITLTEIEPSGMTSTQETTPEKQDLCLKPSPDTVPTVTVSEPEDDSPGSVTPPSSGTEPSAAESQGKGSVSEDELIAAIKEAKGLSYETTESSRPVGQVTDRPKAKARSGLPTIPNPLDHEASSAESGDSEIELVSEDPMASEDALPSGYASFGHVSGPPPSPASPSIQYSILREEREAELDSELIIESCDASSASEESPKREQDSPPMKPGALDAIREETSTRAAEERAPSLQGPAEPSPVLSFTPAALQSRPEPSSGDGAPAPEPPTSQQPKSKEEVESSSQSPTATEGREPLGPSLVPPLPFFNKEKAIDLLYWRDIKQTGIVFGSFLLLLFSLTQFSVVSVVAYLALAALSATISFRIYKSVLQAVQKTDEGHPFKAYLELEITLSQEQIQKYTDCLQLYVNSTLKELRRLFLVQDLVDSLKFAVLMWLLTYVGALFNGLTLLLMAVVSMFTLPVVYVKHQPIFNNLCSPPPITFLLKDWPLHFHRTEAKPLLGKSLEVKPYPNHSMCKMALRSWTPDKGFISEKVKQPASVSTSLSLEICSFPATLGSSVAAAALEQLLVVEKSLQGDYFTCNEEVKTFLKNIIVAVKKLEEMRKKTVELLEIESMELSRLYFLLETVPNSINRELEECVRDARRFNIFELNQMRIKVERMDNEVEFLKKEILDLQEVNEALGVKQAELAKQHAKFVLMLNQTLEEKATATIYINDTYTRINFEREEILLQKQCLWEANELMERHKVEYLEKKNELAAQMKEFKQSCEARRKETYSKKKELTRLQNRIIKMKQTVTTSTVMLSDHSLEMSRLQESLTIWERKVEDMKRVCTSLEEKLSFFQSHREVLDGTSTLKKTGYLNKIQQLGEKLHKAEMENTELRETLHSLIRQYKMVTEEEDKVHFQKQKVYDENQKLMALINQKENFLAQRKLDIKNMEEGFETLQNLHEATKEVYRKQVKILSDNLEKELQRSVITQWKIVCARKRHARWLLKIKVAMRKIITKIEESEERRTELLKETKQREEEIRSFVKEIEKLKLKLVEEEKEFVKKEKKLMKELSKYEDLIIREVQINKEKEEELEDTIPYLQVAEEEYKEKNRNLKSLHSDISGVYEALLTTPLPSAPPALQRRQIVGVAVSQGCGDTAIERVANAAVGPPAKKQEENLLNNYIFRFRKDIIRYMDNTDSLKTELKHLRDIESKKIKEHFEILKNLENEVYVNDQKATLLILENKKLREHLAYLKKQTQIYIEKQQTTVQESGNLSWQLIAQHSKSRPHSALLLFKSELVTTGEDTLQEIKTLIEKLQYRDKRIEAISAWLLGSIERLRLLMLEESPSELRHNQYSDKFGNVELPVAL</sequence>
<feature type="coiled-coil region" evidence="7">
    <location>
        <begin position="960"/>
        <end position="991"/>
    </location>
</feature>
<organism evidence="10 11">
    <name type="scientific">Microtus ochrogaster</name>
    <name type="common">Prairie vole</name>
    <dbReference type="NCBI Taxonomy" id="79684"/>
    <lineage>
        <taxon>Eukaryota</taxon>
        <taxon>Metazoa</taxon>
        <taxon>Chordata</taxon>
        <taxon>Craniata</taxon>
        <taxon>Vertebrata</taxon>
        <taxon>Euteleostomi</taxon>
        <taxon>Mammalia</taxon>
        <taxon>Eutheria</taxon>
        <taxon>Euarchontoglires</taxon>
        <taxon>Glires</taxon>
        <taxon>Rodentia</taxon>
        <taxon>Myomorpha</taxon>
        <taxon>Muroidea</taxon>
        <taxon>Cricetidae</taxon>
        <taxon>Arvicolinae</taxon>
        <taxon>Microtus</taxon>
    </lineage>
</organism>
<feature type="compositionally biased region" description="Low complexity" evidence="8">
    <location>
        <begin position="270"/>
        <end position="283"/>
    </location>
</feature>
<dbReference type="Proteomes" id="UP000710432">
    <property type="component" value="Unassembled WGS sequence"/>
</dbReference>
<feature type="transmembrane region" description="Helical" evidence="6">
    <location>
        <begin position="652"/>
        <end position="685"/>
    </location>
</feature>
<evidence type="ECO:0000256" key="7">
    <source>
        <dbReference type="SAM" id="Coils"/>
    </source>
</evidence>
<evidence type="ECO:0000256" key="6">
    <source>
        <dbReference type="RuleBase" id="RU210713"/>
    </source>
</evidence>
<name>A0A8J6GUH8_MICOH</name>
<dbReference type="InterPro" id="IPR003388">
    <property type="entry name" value="Reticulon"/>
</dbReference>
<feature type="compositionally biased region" description="Basic and acidic residues" evidence="8">
    <location>
        <begin position="439"/>
        <end position="453"/>
    </location>
</feature>
<dbReference type="GO" id="GO:0005789">
    <property type="term" value="C:endoplasmic reticulum membrane"/>
    <property type="evidence" value="ECO:0007669"/>
    <property type="project" value="UniProtKB-SubCell"/>
</dbReference>
<accession>A0A8J6GUH8</accession>
<dbReference type="PANTHER" id="PTHR35347">
    <property type="entry name" value="COILED-COIL DOMAIN-CONTAINING PROTEIN 175"/>
    <property type="match status" value="1"/>
</dbReference>
<evidence type="ECO:0000259" key="9">
    <source>
        <dbReference type="PROSITE" id="PS50845"/>
    </source>
</evidence>
<dbReference type="PROSITE" id="PS50845">
    <property type="entry name" value="RETICULON"/>
    <property type="match status" value="1"/>
</dbReference>
<dbReference type="FunFam" id="1.20.5.2480:FF:000001">
    <property type="entry name" value="Reticulon"/>
    <property type="match status" value="1"/>
</dbReference>
<feature type="domain" description="Reticulon" evidence="9">
    <location>
        <begin position="534"/>
        <end position="688"/>
    </location>
</feature>
<evidence type="ECO:0000256" key="8">
    <source>
        <dbReference type="SAM" id="MobiDB-lite"/>
    </source>
</evidence>
<evidence type="ECO:0000313" key="10">
    <source>
        <dbReference type="EMBL" id="KAH0517171.1"/>
    </source>
</evidence>
<keyword evidence="2 6" id="KW-0812">Transmembrane</keyword>
<evidence type="ECO:0000256" key="3">
    <source>
        <dbReference type="ARBA" id="ARBA00022824"/>
    </source>
</evidence>